<sequence length="95" mass="11183">MIEASFLAQYGIRLRGSDLEWDEFCTLLSGIMPKTPLGQVVSIRSEDDKEMLKNFNEHQKKIRQDWRSKQAKLRTDDENEQMMKQLEEVFARAFG</sequence>
<dbReference type="AlphaFoldDB" id="A0A1H8JXL5"/>
<proteinExistence type="predicted"/>
<evidence type="ECO:0000313" key="2">
    <source>
        <dbReference type="Proteomes" id="UP000199512"/>
    </source>
</evidence>
<reference evidence="1 2" key="1">
    <citation type="submission" date="2016-10" db="EMBL/GenBank/DDBJ databases">
        <authorList>
            <person name="de Groot N.N."/>
        </authorList>
    </citation>
    <scope>NUCLEOTIDE SEQUENCE [LARGE SCALE GENOMIC DNA]</scope>
    <source>
        <strain evidence="1 2">Calf135</strain>
    </source>
</reference>
<dbReference type="EMBL" id="FODF01000019">
    <property type="protein sequence ID" value="SEN85430.1"/>
    <property type="molecule type" value="Genomic_DNA"/>
</dbReference>
<dbReference type="InterPro" id="IPR009660">
    <property type="entry name" value="Phage_A500_Gp15"/>
</dbReference>
<dbReference type="Pfam" id="PF06854">
    <property type="entry name" value="Phage_Gp15"/>
    <property type="match status" value="1"/>
</dbReference>
<dbReference type="Proteomes" id="UP000199512">
    <property type="component" value="Unassembled WGS sequence"/>
</dbReference>
<dbReference type="STRING" id="215200.SAMN05216454_1194"/>
<organism evidence="1 2">
    <name type="scientific">Peptostreptococcus russellii</name>
    <dbReference type="NCBI Taxonomy" id="215200"/>
    <lineage>
        <taxon>Bacteria</taxon>
        <taxon>Bacillati</taxon>
        <taxon>Bacillota</taxon>
        <taxon>Clostridia</taxon>
        <taxon>Peptostreptococcales</taxon>
        <taxon>Peptostreptococcaceae</taxon>
        <taxon>Peptostreptococcus</taxon>
    </lineage>
</organism>
<name>A0A1H8JXL5_9FIRM</name>
<gene>
    <name evidence="1" type="ORF">SAMN05216454_1194</name>
</gene>
<evidence type="ECO:0000313" key="1">
    <source>
        <dbReference type="EMBL" id="SEN85430.1"/>
    </source>
</evidence>
<protein>
    <submittedName>
        <fullName evidence="1">Bacteriophage Gp15 protein</fullName>
    </submittedName>
</protein>
<keyword evidence="2" id="KW-1185">Reference proteome</keyword>
<accession>A0A1H8JXL5</accession>